<dbReference type="SMART" id="SM00413">
    <property type="entry name" value="ETS"/>
    <property type="match status" value="1"/>
</dbReference>
<dbReference type="AlphaFoldDB" id="A0AA39LK28"/>
<dbReference type="Gene3D" id="1.10.10.10">
    <property type="entry name" value="Winged helix-like DNA-binding domain superfamily/Winged helix DNA-binding domain"/>
    <property type="match status" value="1"/>
</dbReference>
<organism evidence="6 7">
    <name type="scientific">Steinernema hermaphroditum</name>
    <dbReference type="NCBI Taxonomy" id="289476"/>
    <lineage>
        <taxon>Eukaryota</taxon>
        <taxon>Metazoa</taxon>
        <taxon>Ecdysozoa</taxon>
        <taxon>Nematoda</taxon>
        <taxon>Chromadorea</taxon>
        <taxon>Rhabditida</taxon>
        <taxon>Tylenchina</taxon>
        <taxon>Panagrolaimomorpha</taxon>
        <taxon>Strongyloidoidea</taxon>
        <taxon>Steinernematidae</taxon>
        <taxon>Steinernema</taxon>
    </lineage>
</organism>
<proteinExistence type="inferred from homology"/>
<dbReference type="Proteomes" id="UP001175271">
    <property type="component" value="Unassembled WGS sequence"/>
</dbReference>
<dbReference type="PROSITE" id="PS00346">
    <property type="entry name" value="ETS_DOMAIN_2"/>
    <property type="match status" value="1"/>
</dbReference>
<feature type="compositionally biased region" description="Low complexity" evidence="4">
    <location>
        <begin position="290"/>
        <end position="300"/>
    </location>
</feature>
<dbReference type="PROSITE" id="PS00345">
    <property type="entry name" value="ETS_DOMAIN_1"/>
    <property type="match status" value="1"/>
</dbReference>
<name>A0AA39LK28_9BILA</name>
<comment type="similarity">
    <text evidence="1 3">Belongs to the ETS family.</text>
</comment>
<sequence>MTVRLSWASSYDYCDDVVSSAVYNSYLTTQYNSQPARFANPSLWSHQTSYYKAPNPSMDSNITLWQFLLELLQNREHQQQIQWTNNEGEFKLIDAEAVAALWGARKGKPHMNYDKLSRALRYYYDKNIIKKVQGQKFVYRFVSSPEVLSSEASFAMGPSRANSNSFNTTTPPSFTGDADQHPMINSTSTPSPSGNSVCSPNSVASSSGVSSACASSLSDAFNSLNPNNNLIAASPSTSQSYNGTTLPRSSSNSSAAGDGDCDMGSRKRKAEPDDEFETSAKMSKMPPPTSVATSTPSRTSITTKSNASGLSRRGRPQPLNLSATQNFTESLLNGAVSQASSNLLMSTATASPFIPTPSPLLLNLMMNSPFLNGVPSPTLMAYAANLAVAASPLVCNAVNKASTTTTSTAGGGNGCSLSQNSQNPLNLFQFPPSPSAMAMASILSPAYPNSFFSGMGLSTPTSANPLAAKLAARSPDTLKTPIPPVPVHQK</sequence>
<comment type="caution">
    <text evidence="6">The sequence shown here is derived from an EMBL/GenBank/DDBJ whole genome shotgun (WGS) entry which is preliminary data.</text>
</comment>
<keyword evidence="3" id="KW-0539">Nucleus</keyword>
<dbReference type="GO" id="GO:0043565">
    <property type="term" value="F:sequence-specific DNA binding"/>
    <property type="evidence" value="ECO:0007669"/>
    <property type="project" value="InterPro"/>
</dbReference>
<dbReference type="Pfam" id="PF00178">
    <property type="entry name" value="Ets"/>
    <property type="match status" value="1"/>
</dbReference>
<dbReference type="InterPro" id="IPR046328">
    <property type="entry name" value="ETS_fam"/>
</dbReference>
<dbReference type="PANTHER" id="PTHR11849:SF133">
    <property type="entry name" value="ETS DOMAIN-CONTAINING PROTEIN"/>
    <property type="match status" value="1"/>
</dbReference>
<evidence type="ECO:0000256" key="4">
    <source>
        <dbReference type="SAM" id="MobiDB-lite"/>
    </source>
</evidence>
<dbReference type="PRINTS" id="PR00454">
    <property type="entry name" value="ETSDOMAIN"/>
</dbReference>
<evidence type="ECO:0000256" key="2">
    <source>
        <dbReference type="ARBA" id="ARBA00023125"/>
    </source>
</evidence>
<comment type="subcellular location">
    <subcellularLocation>
        <location evidence="3">Nucleus</location>
    </subcellularLocation>
</comment>
<evidence type="ECO:0000259" key="5">
    <source>
        <dbReference type="PROSITE" id="PS50061"/>
    </source>
</evidence>
<evidence type="ECO:0000313" key="7">
    <source>
        <dbReference type="Proteomes" id="UP001175271"/>
    </source>
</evidence>
<reference evidence="6" key="1">
    <citation type="submission" date="2023-06" db="EMBL/GenBank/DDBJ databases">
        <title>Genomic analysis of the entomopathogenic nematode Steinernema hermaphroditum.</title>
        <authorList>
            <person name="Schwarz E.M."/>
            <person name="Heppert J.K."/>
            <person name="Baniya A."/>
            <person name="Schwartz H.T."/>
            <person name="Tan C.-H."/>
            <person name="Antoshechkin I."/>
            <person name="Sternberg P.W."/>
            <person name="Goodrich-Blair H."/>
            <person name="Dillman A.R."/>
        </authorList>
    </citation>
    <scope>NUCLEOTIDE SEQUENCE</scope>
    <source>
        <strain evidence="6">PS9179</strain>
        <tissue evidence="6">Whole animal</tissue>
    </source>
</reference>
<evidence type="ECO:0000256" key="3">
    <source>
        <dbReference type="RuleBase" id="RU004019"/>
    </source>
</evidence>
<dbReference type="GO" id="GO:0005634">
    <property type="term" value="C:nucleus"/>
    <property type="evidence" value="ECO:0007669"/>
    <property type="project" value="UniProtKB-SubCell"/>
</dbReference>
<keyword evidence="2 3" id="KW-0238">DNA-binding</keyword>
<dbReference type="InterPro" id="IPR036388">
    <property type="entry name" value="WH-like_DNA-bd_sf"/>
</dbReference>
<dbReference type="GO" id="GO:0030154">
    <property type="term" value="P:cell differentiation"/>
    <property type="evidence" value="ECO:0007669"/>
    <property type="project" value="TreeGrafter"/>
</dbReference>
<feature type="region of interest" description="Disordered" evidence="4">
    <location>
        <begin position="157"/>
        <end position="202"/>
    </location>
</feature>
<feature type="compositionally biased region" description="Low complexity" evidence="4">
    <location>
        <begin position="185"/>
        <end position="202"/>
    </location>
</feature>
<dbReference type="PANTHER" id="PTHR11849">
    <property type="entry name" value="ETS"/>
    <property type="match status" value="1"/>
</dbReference>
<gene>
    <name evidence="6" type="ORF">QR680_003297</name>
</gene>
<dbReference type="PROSITE" id="PS50061">
    <property type="entry name" value="ETS_DOMAIN_3"/>
    <property type="match status" value="1"/>
</dbReference>
<dbReference type="GO" id="GO:0000981">
    <property type="term" value="F:DNA-binding transcription factor activity, RNA polymerase II-specific"/>
    <property type="evidence" value="ECO:0007669"/>
    <property type="project" value="TreeGrafter"/>
</dbReference>
<evidence type="ECO:0000313" key="6">
    <source>
        <dbReference type="EMBL" id="KAK0399964.1"/>
    </source>
</evidence>
<feature type="region of interest" description="Disordered" evidence="4">
    <location>
        <begin position="234"/>
        <end position="320"/>
    </location>
</feature>
<dbReference type="InterPro" id="IPR036390">
    <property type="entry name" value="WH_DNA-bd_sf"/>
</dbReference>
<feature type="compositionally biased region" description="Polar residues" evidence="4">
    <location>
        <begin position="160"/>
        <end position="173"/>
    </location>
</feature>
<evidence type="ECO:0000256" key="1">
    <source>
        <dbReference type="ARBA" id="ARBA00005562"/>
    </source>
</evidence>
<feature type="compositionally biased region" description="Polar residues" evidence="4">
    <location>
        <begin position="234"/>
        <end position="248"/>
    </location>
</feature>
<dbReference type="EMBL" id="JAUCMV010000005">
    <property type="protein sequence ID" value="KAK0399964.1"/>
    <property type="molecule type" value="Genomic_DNA"/>
</dbReference>
<keyword evidence="7" id="KW-1185">Reference proteome</keyword>
<accession>A0AA39LK28</accession>
<feature type="domain" description="ETS" evidence="5">
    <location>
        <begin position="62"/>
        <end position="142"/>
    </location>
</feature>
<dbReference type="SUPFAM" id="SSF46785">
    <property type="entry name" value="Winged helix' DNA-binding domain"/>
    <property type="match status" value="1"/>
</dbReference>
<dbReference type="InterPro" id="IPR000418">
    <property type="entry name" value="Ets_dom"/>
</dbReference>
<protein>
    <recommendedName>
        <fullName evidence="5">ETS domain-containing protein</fullName>
    </recommendedName>
</protein>